<evidence type="ECO:0008006" key="2">
    <source>
        <dbReference type="Google" id="ProtNLM"/>
    </source>
</evidence>
<dbReference type="PANTHER" id="PTHR48228">
    <property type="entry name" value="SUCCINYL-COA--D-CITRAMALATE COA-TRANSFERASE"/>
    <property type="match status" value="1"/>
</dbReference>
<dbReference type="SUPFAM" id="SSF89796">
    <property type="entry name" value="CoA-transferase family III (CaiB/BaiF)"/>
    <property type="match status" value="2"/>
</dbReference>
<sequence>MEQAAALPFATRHLADLGAEVIRIQSHARGAPPLQDIHYFRNKKSVGLDLSKAGGRDIFRAIAANVDVVAHNFTPRVMRQFQIDFDQIRELNERVIYCSVTGFGTTGPWKDRPLFGPGAEAMSGQNSMIGEPGSNTPGRPGTITYADHVCGLYLLIALLGAIEQRREKPGPQHVEVSLYETGIAHIGTVVAERSKGAKRPVPVASADIDVADVAEVVRDPDRWRRGCFVVAGTEVTAGPVWGGGVDSVWTATTIGQHNQEILTEIAGYEPAAIDEFIADGVIGQKDLRFGTKPDPDPPLAVERGLLSRVDQHEGNWERFAAIESKPPWSLGKKVQRSPGHRVLEVAGSVAVAAAARQFVDLGWDVRRIGNRSTEYRWGDSNGGGDAFLDHGKKIVDDSLESLVESSDIVIGDASLADVEGPSVVAVLSGFGMNSRPAWDEDSVQAKSGFMSLTGEYDQPPQRLPPWAAEMTGGVAAASLIMAAYIESRSDRCSRFIDFVISDVLTGFIQSQVGRYAATGEVARREGRVKHALRMVPTREGHLYCAPGAVMNVPMKGVAKLTGEPRLADTEFQTAEGRMQNWEEYSELMVNAFRSRSAKEWFTAAEKHHLTFALVQSVDDLYECPQLRARDALVESRGYRFPISGFRIRQVDADA</sequence>
<dbReference type="Gene3D" id="3.30.1540.10">
    <property type="entry name" value="formyl-coa transferase, domain 3"/>
    <property type="match status" value="1"/>
</dbReference>
<organism evidence="1">
    <name type="scientific">marine metagenome</name>
    <dbReference type="NCBI Taxonomy" id="408172"/>
    <lineage>
        <taxon>unclassified sequences</taxon>
        <taxon>metagenomes</taxon>
        <taxon>ecological metagenomes</taxon>
    </lineage>
</organism>
<protein>
    <recommendedName>
        <fullName evidence="2">CoA transferase</fullName>
    </recommendedName>
</protein>
<proteinExistence type="predicted"/>
<reference evidence="1" key="1">
    <citation type="submission" date="2018-05" db="EMBL/GenBank/DDBJ databases">
        <authorList>
            <person name="Lanie J.A."/>
            <person name="Ng W.-L."/>
            <person name="Kazmierczak K.M."/>
            <person name="Andrzejewski T.M."/>
            <person name="Davidsen T.M."/>
            <person name="Wayne K.J."/>
            <person name="Tettelin H."/>
            <person name="Glass J.I."/>
            <person name="Rusch D."/>
            <person name="Podicherti R."/>
            <person name="Tsui H.-C.T."/>
            <person name="Winkler M.E."/>
        </authorList>
    </citation>
    <scope>NUCLEOTIDE SEQUENCE</scope>
</reference>
<gene>
    <name evidence="1" type="ORF">METZ01_LOCUS17690</name>
</gene>
<dbReference type="InterPro" id="IPR044855">
    <property type="entry name" value="CoA-Trfase_III_dom3_sf"/>
</dbReference>
<dbReference type="Pfam" id="PF02515">
    <property type="entry name" value="CoA_transf_3"/>
    <property type="match status" value="2"/>
</dbReference>
<dbReference type="Gene3D" id="3.40.50.10540">
    <property type="entry name" value="Crotonobetainyl-coa:carnitine coa-transferase, domain 1"/>
    <property type="match status" value="2"/>
</dbReference>
<dbReference type="InterPro" id="IPR003673">
    <property type="entry name" value="CoA-Trfase_fam_III"/>
</dbReference>
<name>A0A381PCW9_9ZZZZ</name>
<dbReference type="InterPro" id="IPR023606">
    <property type="entry name" value="CoA-Trfase_III_dom_1_sf"/>
</dbReference>
<dbReference type="GO" id="GO:0003824">
    <property type="term" value="F:catalytic activity"/>
    <property type="evidence" value="ECO:0007669"/>
    <property type="project" value="InterPro"/>
</dbReference>
<dbReference type="AlphaFoldDB" id="A0A381PCW9"/>
<dbReference type="EMBL" id="UINC01000944">
    <property type="protein sequence ID" value="SUZ64836.1"/>
    <property type="molecule type" value="Genomic_DNA"/>
</dbReference>
<accession>A0A381PCW9</accession>
<dbReference type="InterPro" id="IPR050509">
    <property type="entry name" value="CoA-transferase_III"/>
</dbReference>
<evidence type="ECO:0000313" key="1">
    <source>
        <dbReference type="EMBL" id="SUZ64836.1"/>
    </source>
</evidence>
<dbReference type="PANTHER" id="PTHR48228:SF5">
    <property type="entry name" value="ALPHA-METHYLACYL-COA RACEMASE"/>
    <property type="match status" value="1"/>
</dbReference>